<keyword evidence="3" id="KW-1185">Reference proteome</keyword>
<protein>
    <recommendedName>
        <fullName evidence="1">ESAT-6-like protein</fullName>
    </recommendedName>
</protein>
<dbReference type="STRING" id="272562.CA_C0398"/>
<reference evidence="2 3" key="1">
    <citation type="journal article" date="2001" name="J. Bacteriol.">
        <title>Genome sequence and comparative analysis of the solvent-producing bacterium Clostridium acetobutylicum.</title>
        <authorList>
            <person name="Nolling J."/>
            <person name="Breton G."/>
            <person name="Omelchenko M.V."/>
            <person name="Makarova K.S."/>
            <person name="Zeng Q."/>
            <person name="Gibson R."/>
            <person name="Lee H.M."/>
            <person name="Dubois J."/>
            <person name="Qiu D."/>
            <person name="Hitti J."/>
            <person name="Wolf Y.I."/>
            <person name="Tatusov R.L."/>
            <person name="Sabathe F."/>
            <person name="Doucette-Stamm L."/>
            <person name="Soucaille P."/>
            <person name="Daly M.J."/>
            <person name="Bennett G.N."/>
            <person name="Koonin E.V."/>
            <person name="Smith D.R."/>
        </authorList>
    </citation>
    <scope>NUCLEOTIDE SEQUENCE [LARGE SCALE GENOMIC DNA]</scope>
    <source>
        <strain evidence="3">ATCC 824 / DSM 792 / JCM 1419 / LMG 5710 / VKM B-1787</strain>
    </source>
</reference>
<comment type="similarity">
    <text evidence="1">Belongs to the WXG100 family.</text>
</comment>
<accession>Q97M02</accession>
<dbReference type="SUPFAM" id="SSF140453">
    <property type="entry name" value="EsxAB dimer-like"/>
    <property type="match status" value="1"/>
</dbReference>
<dbReference type="RefSeq" id="WP_010963720.1">
    <property type="nucleotide sequence ID" value="NC_003030.1"/>
</dbReference>
<dbReference type="InterPro" id="IPR036689">
    <property type="entry name" value="ESAT-6-like_sf"/>
</dbReference>
<dbReference type="Gene3D" id="1.10.287.1060">
    <property type="entry name" value="ESAT-6-like"/>
    <property type="match status" value="1"/>
</dbReference>
<dbReference type="NCBIfam" id="TIGR03930">
    <property type="entry name" value="WXG100_ESAT6"/>
    <property type="match status" value="1"/>
</dbReference>
<dbReference type="EMBL" id="AE001437">
    <property type="protein sequence ID" value="AAK78378.1"/>
    <property type="molecule type" value="Genomic_DNA"/>
</dbReference>
<evidence type="ECO:0000313" key="3">
    <source>
        <dbReference type="Proteomes" id="UP000000814"/>
    </source>
</evidence>
<proteinExistence type="inferred from homology"/>
<dbReference type="PIR" id="G96948">
    <property type="entry name" value="G96948"/>
</dbReference>
<dbReference type="eggNOG" id="COG4842">
    <property type="taxonomic scope" value="Bacteria"/>
</dbReference>
<dbReference type="AlphaFoldDB" id="Q97M02"/>
<dbReference type="PATRIC" id="fig|272562.8.peg.593"/>
<organism evidence="2 3">
    <name type="scientific">Clostridium acetobutylicum (strain ATCC 824 / DSM 792 / JCM 1419 / IAM 19013 / LMG 5710 / NBRC 13948 / NRRL B-527 / VKM B-1787 / 2291 / W)</name>
    <dbReference type="NCBI Taxonomy" id="272562"/>
    <lineage>
        <taxon>Bacteria</taxon>
        <taxon>Bacillati</taxon>
        <taxon>Bacillota</taxon>
        <taxon>Clostridia</taxon>
        <taxon>Eubacteriales</taxon>
        <taxon>Clostridiaceae</taxon>
        <taxon>Clostridium</taxon>
    </lineage>
</organism>
<dbReference type="Proteomes" id="UP000000814">
    <property type="component" value="Chromosome"/>
</dbReference>
<evidence type="ECO:0000256" key="1">
    <source>
        <dbReference type="RuleBase" id="RU362001"/>
    </source>
</evidence>
<dbReference type="OrthoDB" id="4554345at2"/>
<name>Q97M02_CLOAB</name>
<dbReference type="Pfam" id="PF06013">
    <property type="entry name" value="WXG100"/>
    <property type="match status" value="1"/>
</dbReference>
<dbReference type="KEGG" id="cac:CA_C0398"/>
<dbReference type="GeneID" id="44996908"/>
<dbReference type="InterPro" id="IPR010310">
    <property type="entry name" value="T7SS_ESAT-6-like"/>
</dbReference>
<dbReference type="HOGENOM" id="CLU_2300827_0_0_9"/>
<gene>
    <name evidence="2" type="ordered locus">CA_C0398</name>
</gene>
<sequence>MLRYDVTPKELKISAKIFKEKSDEIMGRISRLKASVDIYGATWQGAGHDAFESKYKIIEKDIQNIAKKLDNIAWELNNTANTFEQADEREKQKINALFKF</sequence>
<evidence type="ECO:0000313" key="2">
    <source>
        <dbReference type="EMBL" id="AAK78378.1"/>
    </source>
</evidence>